<sequence>MYLIHATLRLAPGTGVPDDLGPRMRALAAPQDRLEHVSVHAGARPDPVVGLYLVADSLHDAEARARTLCLRTVAELPGLAGAEVALVGAPLITEYLWDGG</sequence>
<protein>
    <submittedName>
        <fullName evidence="1">Uncharacterized protein</fullName>
    </submittedName>
</protein>
<name>A0ABT1IXU6_9ACTN</name>
<dbReference type="Proteomes" id="UP001206483">
    <property type="component" value="Unassembled WGS sequence"/>
</dbReference>
<gene>
    <name evidence="1" type="ORF">FHR36_003108</name>
</gene>
<comment type="caution">
    <text evidence="1">The sequence shown here is derived from an EMBL/GenBank/DDBJ whole genome shotgun (WGS) entry which is preliminary data.</text>
</comment>
<dbReference type="EMBL" id="JAMZDX010000003">
    <property type="protein sequence ID" value="MCP2309975.1"/>
    <property type="molecule type" value="Genomic_DNA"/>
</dbReference>
<evidence type="ECO:0000313" key="2">
    <source>
        <dbReference type="Proteomes" id="UP001206483"/>
    </source>
</evidence>
<dbReference type="RefSeq" id="WP_253797747.1">
    <property type="nucleotide sequence ID" value="NZ_BAAAUB010000133.1"/>
</dbReference>
<evidence type="ECO:0000313" key="1">
    <source>
        <dbReference type="EMBL" id="MCP2309975.1"/>
    </source>
</evidence>
<keyword evidence="2" id="KW-1185">Reference proteome</keyword>
<reference evidence="1 2" key="1">
    <citation type="submission" date="2022-06" db="EMBL/GenBank/DDBJ databases">
        <title>Sequencing the genomes of 1000 actinobacteria strains.</title>
        <authorList>
            <person name="Klenk H.-P."/>
        </authorList>
    </citation>
    <scope>NUCLEOTIDE SEQUENCE [LARGE SCALE GENOMIC DNA]</scope>
    <source>
        <strain evidence="1 2">DSM 41656</strain>
    </source>
</reference>
<organism evidence="1 2">
    <name type="scientific">Kitasatospora paracochleata</name>
    <dbReference type="NCBI Taxonomy" id="58354"/>
    <lineage>
        <taxon>Bacteria</taxon>
        <taxon>Bacillati</taxon>
        <taxon>Actinomycetota</taxon>
        <taxon>Actinomycetes</taxon>
        <taxon>Kitasatosporales</taxon>
        <taxon>Streptomycetaceae</taxon>
        <taxon>Kitasatospora</taxon>
    </lineage>
</organism>
<accession>A0ABT1IXU6</accession>
<proteinExistence type="predicted"/>